<dbReference type="Proteomes" id="UP000011074">
    <property type="component" value="Chromosome"/>
</dbReference>
<evidence type="ECO:0000313" key="2">
    <source>
        <dbReference type="EMBL" id="QST85166.1"/>
    </source>
</evidence>
<sequence>MRNRRSQQLHRVVRRASRAGNGPPPAGSVPPRPELGWARLIELTSVLLASVVAVLSLWFSNRQVGNQLRIAQGELSTTREGQITERYTAAVGQLGEDSVDVRLGGIYALQRNMEDLPRDHPTIADVLAAYIRTHAGTPPKGGKRVPPDVLAALDVISGRNSAHDGSFVPDLRSTHLPGVELGWDRSSPVAADHKRAQLRGAILRDCDLRDARLSGADLRGARLARADLADADLREADLREATPARANLRDADLSDANVRKADLRFADLRGVDLWGTDLRGAVLYRAKLAGLELSEAHLDGADLRGADLTDAAVARSQVLASRIDAETRLPPDIARDPEVRARIAQAEAEDDGF</sequence>
<dbReference type="PANTHER" id="PTHR14136:SF17">
    <property type="entry name" value="BTB_POZ DOMAIN-CONTAINING PROTEIN KCTD9"/>
    <property type="match status" value="1"/>
</dbReference>
<feature type="compositionally biased region" description="Pro residues" evidence="1">
    <location>
        <begin position="22"/>
        <end position="32"/>
    </location>
</feature>
<dbReference type="Gene3D" id="2.160.20.80">
    <property type="entry name" value="E3 ubiquitin-protein ligase SopA"/>
    <property type="match status" value="1"/>
</dbReference>
<accession>A0A8A1UVV1</accession>
<dbReference type="Pfam" id="PF00805">
    <property type="entry name" value="Pentapeptide"/>
    <property type="match status" value="2"/>
</dbReference>
<reference evidence="2" key="1">
    <citation type="submission" date="2012-12" db="EMBL/GenBank/DDBJ databases">
        <authorList>
            <person name="Pethick F.E."/>
            <person name="MacFadyen A.C."/>
            <person name="Tang Z."/>
            <person name="Sangal V."/>
            <person name="Tze-Tze L."/>
            <person name="Chu J."/>
            <person name="Guo M."/>
            <person name="Kirby R."/>
            <person name="Hoskisson P.A."/>
            <person name="Herron P.R."/>
            <person name="Hunter I.S."/>
        </authorList>
    </citation>
    <scope>NUCLEOTIDE SEQUENCE</scope>
    <source>
        <strain evidence="2">ATCC 10970</strain>
    </source>
</reference>
<dbReference type="GeneID" id="66859924"/>
<reference evidence="2" key="2">
    <citation type="submission" date="2020-01" db="EMBL/GenBank/DDBJ databases">
        <authorList>
            <person name="Algora L."/>
            <person name="Schniete J.K."/>
            <person name="MacFadyen A."/>
            <person name="Hoskisson P.A."/>
            <person name="Hunter I.S."/>
            <person name="Herron P.R."/>
        </authorList>
    </citation>
    <scope>NUCLEOTIDE SEQUENCE</scope>
    <source>
        <strain evidence="2">ATCC 10970</strain>
    </source>
</reference>
<dbReference type="SUPFAM" id="SSF141571">
    <property type="entry name" value="Pentapeptide repeat-like"/>
    <property type="match status" value="1"/>
</dbReference>
<reference evidence="2" key="3">
    <citation type="journal article" date="2021" name="bioRxiv">
        <title>Bilateral symmetry of linear streptomycete chromosomes.</title>
        <authorList>
            <person name="Algora-Gallardo L."/>
            <person name="Schniete J.K."/>
            <person name="Mark D.R."/>
            <person name="Hunter I.S."/>
            <person name="Herron P.R."/>
        </authorList>
    </citation>
    <scope>NUCLEOTIDE SEQUENCE</scope>
    <source>
        <strain evidence="2">ATCC 10970</strain>
    </source>
</reference>
<dbReference type="PANTHER" id="PTHR14136">
    <property type="entry name" value="BTB_POZ DOMAIN-CONTAINING PROTEIN KCTD9"/>
    <property type="match status" value="1"/>
</dbReference>
<feature type="region of interest" description="Disordered" evidence="1">
    <location>
        <begin position="1"/>
        <end position="32"/>
    </location>
</feature>
<gene>
    <name evidence="2" type="ORF">SRIM_038095</name>
</gene>
<evidence type="ECO:0000256" key="1">
    <source>
        <dbReference type="SAM" id="MobiDB-lite"/>
    </source>
</evidence>
<dbReference type="AlphaFoldDB" id="A0A8A1UVV1"/>
<feature type="compositionally biased region" description="Basic residues" evidence="1">
    <location>
        <begin position="1"/>
        <end position="17"/>
    </location>
</feature>
<proteinExistence type="predicted"/>
<evidence type="ECO:0000313" key="3">
    <source>
        <dbReference type="Proteomes" id="UP000011074"/>
    </source>
</evidence>
<dbReference type="EMBL" id="CP048261">
    <property type="protein sequence ID" value="QST85166.1"/>
    <property type="molecule type" value="Genomic_DNA"/>
</dbReference>
<dbReference type="RefSeq" id="WP_078575536.1">
    <property type="nucleotide sequence ID" value="NZ_CP048261.1"/>
</dbReference>
<protein>
    <submittedName>
        <fullName evidence="2">Pentapeptide repeat-containing protein</fullName>
    </submittedName>
</protein>
<dbReference type="InterPro" id="IPR051082">
    <property type="entry name" value="Pentapeptide-BTB/POZ_domain"/>
</dbReference>
<organism evidence="2 3">
    <name type="scientific">Streptomyces rimosus subsp. rimosus (strain ATCC 10970 / DSM 40260 / JCM 4667 / NRRL 2234)</name>
    <dbReference type="NCBI Taxonomy" id="1265868"/>
    <lineage>
        <taxon>Bacteria</taxon>
        <taxon>Bacillati</taxon>
        <taxon>Actinomycetota</taxon>
        <taxon>Actinomycetes</taxon>
        <taxon>Kitasatosporales</taxon>
        <taxon>Streptomycetaceae</taxon>
        <taxon>Streptomyces</taxon>
    </lineage>
</organism>
<dbReference type="InterPro" id="IPR001646">
    <property type="entry name" value="5peptide_repeat"/>
</dbReference>
<name>A0A8A1UVV1_STRR1</name>